<comment type="caution">
    <text evidence="3">The sequence shown here is derived from an EMBL/GenBank/DDBJ whole genome shotgun (WGS) entry which is preliminary data.</text>
</comment>
<dbReference type="Gene3D" id="2.40.128.690">
    <property type="entry name" value="YycH protein, domain 3-like"/>
    <property type="match status" value="1"/>
</dbReference>
<feature type="domain" description="Regulatory protein YycH-like" evidence="2">
    <location>
        <begin position="41"/>
        <end position="258"/>
    </location>
</feature>
<protein>
    <recommendedName>
        <fullName evidence="2">Regulatory protein YycH-like domain-containing protein</fullName>
    </recommendedName>
</protein>
<keyword evidence="1" id="KW-0812">Transmembrane</keyword>
<proteinExistence type="predicted"/>
<accession>A0A1E5G2Z0</accession>
<dbReference type="AlphaFoldDB" id="A0A1E5G2Z0"/>
<keyword evidence="1" id="KW-1133">Transmembrane helix</keyword>
<dbReference type="Proteomes" id="UP000094296">
    <property type="component" value="Unassembled WGS sequence"/>
</dbReference>
<evidence type="ECO:0000259" key="2">
    <source>
        <dbReference type="Pfam" id="PF09648"/>
    </source>
</evidence>
<gene>
    <name evidence="3" type="ORF">BHF68_03800</name>
</gene>
<dbReference type="EMBL" id="MIJE01000011">
    <property type="protein sequence ID" value="OEF97344.1"/>
    <property type="molecule type" value="Genomic_DNA"/>
</dbReference>
<evidence type="ECO:0000313" key="4">
    <source>
        <dbReference type="Proteomes" id="UP000094296"/>
    </source>
</evidence>
<feature type="transmembrane region" description="Helical" evidence="1">
    <location>
        <begin position="9"/>
        <end position="27"/>
    </location>
</feature>
<dbReference type="Pfam" id="PF09648">
    <property type="entry name" value="YycI"/>
    <property type="match status" value="1"/>
</dbReference>
<sequence length="270" mass="31238">MDLARAKTILIIAFLVLNAILVYQLYLKQQINTDYSLLILEEINEVEQLLADNQIYLNQPIPTDIRDRPFLRINRESHSVSEIRDAIDVENNQLIVRIIEDNHIEYQWIKQDANDSFAYDVSSHSYTELPRKLLFEGASYRPHFSSIENGNGHIVYLQYFMDYPLFGITATAYVEENKITSWRQKFAGNIEAEDTVRPILTAATALRRITGEIESHPATIEKIELGYYSRFTESDSWLLPPVWGIILSTGEEFYINAFTGELEGLQEHNE</sequence>
<evidence type="ECO:0000256" key="1">
    <source>
        <dbReference type="SAM" id="Phobius"/>
    </source>
</evidence>
<name>A0A1E5G2Z0_9FIRM</name>
<dbReference type="GO" id="GO:0016020">
    <property type="term" value="C:membrane"/>
    <property type="evidence" value="ECO:0007669"/>
    <property type="project" value="InterPro"/>
</dbReference>
<dbReference type="InterPro" id="IPR018604">
    <property type="entry name" value="YycI-like"/>
</dbReference>
<keyword evidence="4" id="KW-1185">Reference proteome</keyword>
<keyword evidence="1" id="KW-0472">Membrane</keyword>
<evidence type="ECO:0000313" key="3">
    <source>
        <dbReference type="EMBL" id="OEF97344.1"/>
    </source>
</evidence>
<reference evidence="3 4" key="1">
    <citation type="submission" date="2016-09" db="EMBL/GenBank/DDBJ databases">
        <title>Draft genome sequence for the type strain of Desulfuribacillus alkaliarsenatis AHT28, an obligately anaerobic, sulfidogenic bacterium isolated from Russian soda lake sediments.</title>
        <authorList>
            <person name="Abin C.A."/>
            <person name="Hollibaugh J.T."/>
        </authorList>
    </citation>
    <scope>NUCLEOTIDE SEQUENCE [LARGE SCALE GENOMIC DNA]</scope>
    <source>
        <strain evidence="3 4">AHT28</strain>
    </source>
</reference>
<organism evidence="3 4">
    <name type="scientific">Desulfuribacillus alkaliarsenatis</name>
    <dbReference type="NCBI Taxonomy" id="766136"/>
    <lineage>
        <taxon>Bacteria</taxon>
        <taxon>Bacillati</taxon>
        <taxon>Bacillota</taxon>
        <taxon>Desulfuribacillia</taxon>
        <taxon>Desulfuribacillales</taxon>
        <taxon>Desulfuribacillaceae</taxon>
        <taxon>Desulfuribacillus</taxon>
    </lineage>
</organism>
<dbReference type="STRING" id="766136.BHF68_03800"/>
<dbReference type="RefSeq" id="WP_069642742.1">
    <property type="nucleotide sequence ID" value="NZ_MIJE01000011.1"/>
</dbReference>
<dbReference type="OrthoDB" id="2388036at2"/>